<dbReference type="Proteomes" id="UP000635565">
    <property type="component" value="Unassembled WGS sequence"/>
</dbReference>
<proteinExistence type="predicted"/>
<accession>A0ABQ3V8J6</accession>
<comment type="caution">
    <text evidence="1">The sequence shown here is derived from an EMBL/GenBank/DDBJ whole genome shotgun (WGS) entry which is preliminary data.</text>
</comment>
<organism evidence="1 2">
    <name type="scientific">Dictyobacter formicarum</name>
    <dbReference type="NCBI Taxonomy" id="2778368"/>
    <lineage>
        <taxon>Bacteria</taxon>
        <taxon>Bacillati</taxon>
        <taxon>Chloroflexota</taxon>
        <taxon>Ktedonobacteria</taxon>
        <taxon>Ktedonobacterales</taxon>
        <taxon>Dictyobacteraceae</taxon>
        <taxon>Dictyobacter</taxon>
    </lineage>
</organism>
<dbReference type="Gene3D" id="2.120.10.10">
    <property type="match status" value="2"/>
</dbReference>
<dbReference type="SUPFAM" id="SSF50939">
    <property type="entry name" value="Sialidases"/>
    <property type="match status" value="1"/>
</dbReference>
<name>A0ABQ3V8J6_9CHLR</name>
<evidence type="ECO:0008006" key="3">
    <source>
        <dbReference type="Google" id="ProtNLM"/>
    </source>
</evidence>
<protein>
    <recommendedName>
        <fullName evidence="3">Exo-alpha-sialidase</fullName>
    </recommendedName>
</protein>
<dbReference type="InterPro" id="IPR036278">
    <property type="entry name" value="Sialidase_sf"/>
</dbReference>
<keyword evidence="2" id="KW-1185">Reference proteome</keyword>
<reference evidence="1 2" key="1">
    <citation type="journal article" date="2021" name="Int. J. Syst. Evol. Microbiol.">
        <title>Reticulibacter mediterranei gen. nov., sp. nov., within the new family Reticulibacteraceae fam. nov., and Ktedonospora formicarum gen. nov., sp. nov., Ktedonobacter robiniae sp. nov., Dictyobacter formicarum sp. nov. and Dictyobacter arantiisoli sp. nov., belonging to the class Ktedonobacteria.</title>
        <authorList>
            <person name="Yabe S."/>
            <person name="Zheng Y."/>
            <person name="Wang C.M."/>
            <person name="Sakai Y."/>
            <person name="Abe K."/>
            <person name="Yokota A."/>
            <person name="Donadio S."/>
            <person name="Cavaletti L."/>
            <person name="Monciardini P."/>
        </authorList>
    </citation>
    <scope>NUCLEOTIDE SEQUENCE [LARGE SCALE GENOMIC DNA]</scope>
    <source>
        <strain evidence="1 2">SOSP1-9</strain>
    </source>
</reference>
<evidence type="ECO:0000313" key="1">
    <source>
        <dbReference type="EMBL" id="GHO82442.1"/>
    </source>
</evidence>
<dbReference type="RefSeq" id="WP_201360110.1">
    <property type="nucleotide sequence ID" value="NZ_BNJJ01000001.1"/>
</dbReference>
<gene>
    <name evidence="1" type="ORF">KSZ_04480</name>
</gene>
<dbReference type="EMBL" id="BNJJ01000001">
    <property type="protein sequence ID" value="GHO82442.1"/>
    <property type="molecule type" value="Genomic_DNA"/>
</dbReference>
<evidence type="ECO:0000313" key="2">
    <source>
        <dbReference type="Proteomes" id="UP000635565"/>
    </source>
</evidence>
<dbReference type="CDD" id="cd15482">
    <property type="entry name" value="Sialidase_non-viral"/>
    <property type="match status" value="1"/>
</dbReference>
<sequence length="595" mass="62959">MFLFFRSRMSLFLSCIAIIVILGTFALNFTFQHPAAHAAGGDVPVSNGSPATPFSQNKQNEPAIAVDANHPNVLVSASNDEIDMEGCNAGDPTTCPFTQGVGVSGVYFSFDSGATWKQPTYTGWTARQCVGTPGIPCTPQVGPIGTLPYYYENGLVSDGDPALAFGPIRSSNGTFSWSNGSRLYYANLTSNFSATRSEEAFNGFEAIAVSRTDNVAAAANNVQSAWKPPVVISKQSSTTFSDKEQIWADNAASSPFFGHVYVCWASFRGQEKGHGTPAPLMVATSTDGGDTWTQKQVTAAAANGQIQPLDGCTIRTDSHGNVYVFGIGTDPTTKQNFEYLVPSTDGGQTWGRPIQIPGAVTHPGVFDPVQGRYVEDGVAGARNDLTWAPSVDIANGSPTGSDATNRMVLTYVSGTTEAPHVVFRESTDGGNTWSTPRNIEAPGDRGYYTAPAISPNGQDVYVVYNAFITPYRNDTTEPRSMVGVVLHADTSANPTMPTGAFTELHRGATGDPRGSSANSLISEFLGDYVYAVATRTYGSAVWNDARNAADCPAVDAWRMSLQTGGSVPRPAPSIGCPATFGNSDIYGGSYSDPTP</sequence>